<accession>A0A5E4N4K4</accession>
<dbReference type="AlphaFoldDB" id="A0A5E4N4K4"/>
<evidence type="ECO:0000256" key="1">
    <source>
        <dbReference type="SAM" id="MobiDB-lite"/>
    </source>
</evidence>
<dbReference type="EMBL" id="CABPRJ010001444">
    <property type="protein sequence ID" value="VVC37248.1"/>
    <property type="molecule type" value="Genomic_DNA"/>
</dbReference>
<sequence length="173" mass="20000">MRDNASERDPTNRYPIHLPPAYGFSHRRVGSPCLFNHYPTKLISPSESKRKAPITARIRGRQWVDAGAPKTTQTYLDTQAPTKWMIIPHRRRSGVYRHARDNTIFVARDKWAAREHPTLRPNGRNAKRPHPPSNDHVERRTCGLDLSPDITSVEKFRHSPTQREFVHVRFAPG</sequence>
<proteinExistence type="predicted"/>
<dbReference type="Proteomes" id="UP000325440">
    <property type="component" value="Unassembled WGS sequence"/>
</dbReference>
<keyword evidence="3" id="KW-1185">Reference proteome</keyword>
<name>A0A5E4N4K4_9HEMI</name>
<feature type="region of interest" description="Disordered" evidence="1">
    <location>
        <begin position="116"/>
        <end position="141"/>
    </location>
</feature>
<protein>
    <submittedName>
        <fullName evidence="2">Uncharacterized protein</fullName>
    </submittedName>
</protein>
<evidence type="ECO:0000313" key="2">
    <source>
        <dbReference type="EMBL" id="VVC37248.1"/>
    </source>
</evidence>
<evidence type="ECO:0000313" key="3">
    <source>
        <dbReference type="Proteomes" id="UP000325440"/>
    </source>
</evidence>
<organism evidence="2 3">
    <name type="scientific">Cinara cedri</name>
    <dbReference type="NCBI Taxonomy" id="506608"/>
    <lineage>
        <taxon>Eukaryota</taxon>
        <taxon>Metazoa</taxon>
        <taxon>Ecdysozoa</taxon>
        <taxon>Arthropoda</taxon>
        <taxon>Hexapoda</taxon>
        <taxon>Insecta</taxon>
        <taxon>Pterygota</taxon>
        <taxon>Neoptera</taxon>
        <taxon>Paraneoptera</taxon>
        <taxon>Hemiptera</taxon>
        <taxon>Sternorrhyncha</taxon>
        <taxon>Aphidomorpha</taxon>
        <taxon>Aphidoidea</taxon>
        <taxon>Aphididae</taxon>
        <taxon>Lachninae</taxon>
        <taxon>Cinara</taxon>
    </lineage>
</organism>
<reference evidence="2 3" key="1">
    <citation type="submission" date="2019-08" db="EMBL/GenBank/DDBJ databases">
        <authorList>
            <person name="Alioto T."/>
            <person name="Alioto T."/>
            <person name="Gomez Garrido J."/>
        </authorList>
    </citation>
    <scope>NUCLEOTIDE SEQUENCE [LARGE SCALE GENOMIC DNA]</scope>
</reference>
<gene>
    <name evidence="2" type="ORF">CINCED_3A006234</name>
</gene>